<gene>
    <name evidence="2" type="ORF">CQW23_23588</name>
</gene>
<dbReference type="GO" id="GO:0016853">
    <property type="term" value="F:isomerase activity"/>
    <property type="evidence" value="ECO:0007669"/>
    <property type="project" value="UniProtKB-KW"/>
</dbReference>
<dbReference type="OrthoDB" id="72053at2759"/>
<dbReference type="EMBL" id="MLFT02000010">
    <property type="protein sequence ID" value="PHT35888.1"/>
    <property type="molecule type" value="Genomic_DNA"/>
</dbReference>
<evidence type="ECO:0000313" key="3">
    <source>
        <dbReference type="Proteomes" id="UP000224567"/>
    </source>
</evidence>
<comment type="caution">
    <text evidence="2">The sequence shown here is derived from an EMBL/GenBank/DDBJ whole genome shotgun (WGS) entry which is preliminary data.</text>
</comment>
<dbReference type="InterPro" id="IPR012936">
    <property type="entry name" value="Erv_C"/>
</dbReference>
<dbReference type="STRING" id="33114.A0A2G2VSE1"/>
<feature type="domain" description="Endoplasmic reticulum vesicle transporter C-terminal" evidence="1">
    <location>
        <begin position="106"/>
        <end position="168"/>
    </location>
</feature>
<protein>
    <submittedName>
        <fullName evidence="2">Protein disulfide-isomerase 5-3</fullName>
    </submittedName>
</protein>
<dbReference type="Proteomes" id="UP000224567">
    <property type="component" value="Unassembled WGS sequence"/>
</dbReference>
<sequence>MMAPRHATSPVPSCPLSNEPAQLYCIVPRDDHGHHDHESYYGDCDTDSLVKVRTRLGLDMEQKKARKEENLRIMMEDLIPPIKLESQMNTLDNSSTKLANGLKKTAPVTEGCLIEGFVHVNKFPGNLVILARSVAHIFDVSQMNMSHIISIFSFGLTLDTTSVTRINPHEITHFFEVHMNGMSGKEHKSSKETPFLMASVHGIESSVECNASTRYNPKGKISLIRVRRQKNRRSIPFFQELNPHINIHPTRLFQVPPGLIQVFFDPLSFVVALDAAVLSMEGDIDVLGPSILNPKRIGVDDVKGTGEKLLYRLLWGEESWNWWGGGA</sequence>
<reference evidence="2 3" key="1">
    <citation type="journal article" date="2017" name="Genome Biol.">
        <title>New reference genome sequences of hot pepper reveal the massive evolution of plant disease-resistance genes by retroduplication.</title>
        <authorList>
            <person name="Kim S."/>
            <person name="Park J."/>
            <person name="Yeom S.I."/>
            <person name="Kim Y.M."/>
            <person name="Seo E."/>
            <person name="Kim K.T."/>
            <person name="Kim M.S."/>
            <person name="Lee J.M."/>
            <person name="Cheong K."/>
            <person name="Shin H.S."/>
            <person name="Kim S.B."/>
            <person name="Han K."/>
            <person name="Lee J."/>
            <person name="Park M."/>
            <person name="Lee H.A."/>
            <person name="Lee H.Y."/>
            <person name="Lee Y."/>
            <person name="Oh S."/>
            <person name="Lee J.H."/>
            <person name="Choi E."/>
            <person name="Choi E."/>
            <person name="Lee S.E."/>
            <person name="Jeon J."/>
            <person name="Kim H."/>
            <person name="Choi G."/>
            <person name="Song H."/>
            <person name="Lee J."/>
            <person name="Lee S.C."/>
            <person name="Kwon J.K."/>
            <person name="Lee H.Y."/>
            <person name="Koo N."/>
            <person name="Hong Y."/>
            <person name="Kim R.W."/>
            <person name="Kang W.H."/>
            <person name="Huh J.H."/>
            <person name="Kang B.C."/>
            <person name="Yang T.J."/>
            <person name="Lee Y.H."/>
            <person name="Bennetzen J.L."/>
            <person name="Choi D."/>
        </authorList>
    </citation>
    <scope>NUCLEOTIDE SEQUENCE [LARGE SCALE GENOMIC DNA]</scope>
    <source>
        <strain evidence="3">cv. PBC81</strain>
    </source>
</reference>
<accession>A0A2G2VSE1</accession>
<dbReference type="GO" id="GO:0005783">
    <property type="term" value="C:endoplasmic reticulum"/>
    <property type="evidence" value="ECO:0007669"/>
    <property type="project" value="TreeGrafter"/>
</dbReference>
<dbReference type="PANTHER" id="PTHR10984:SF37">
    <property type="entry name" value="PROTEIN DISULFIDE-ISOMERASE 5-3"/>
    <property type="match status" value="1"/>
</dbReference>
<organism evidence="2 3">
    <name type="scientific">Capsicum baccatum</name>
    <name type="common">Peruvian pepper</name>
    <dbReference type="NCBI Taxonomy" id="33114"/>
    <lineage>
        <taxon>Eukaryota</taxon>
        <taxon>Viridiplantae</taxon>
        <taxon>Streptophyta</taxon>
        <taxon>Embryophyta</taxon>
        <taxon>Tracheophyta</taxon>
        <taxon>Spermatophyta</taxon>
        <taxon>Magnoliopsida</taxon>
        <taxon>eudicotyledons</taxon>
        <taxon>Gunneridae</taxon>
        <taxon>Pentapetalae</taxon>
        <taxon>asterids</taxon>
        <taxon>lamiids</taxon>
        <taxon>Solanales</taxon>
        <taxon>Solanaceae</taxon>
        <taxon>Solanoideae</taxon>
        <taxon>Capsiceae</taxon>
        <taxon>Capsicum</taxon>
    </lineage>
</organism>
<dbReference type="Pfam" id="PF07970">
    <property type="entry name" value="COPIIcoated_ERV"/>
    <property type="match status" value="1"/>
</dbReference>
<keyword evidence="3" id="KW-1185">Reference proteome</keyword>
<name>A0A2G2VSE1_CAPBA</name>
<reference evidence="3" key="2">
    <citation type="journal article" date="2017" name="J. Anim. Genet.">
        <title>Multiple reference genome sequences of hot pepper reveal the massive evolution of plant disease resistance genes by retroduplication.</title>
        <authorList>
            <person name="Kim S."/>
            <person name="Park J."/>
            <person name="Yeom S.-I."/>
            <person name="Kim Y.-M."/>
            <person name="Seo E."/>
            <person name="Kim K.-T."/>
            <person name="Kim M.-S."/>
            <person name="Lee J.M."/>
            <person name="Cheong K."/>
            <person name="Shin H.-S."/>
            <person name="Kim S.-B."/>
            <person name="Han K."/>
            <person name="Lee J."/>
            <person name="Park M."/>
            <person name="Lee H.-A."/>
            <person name="Lee H.-Y."/>
            <person name="Lee Y."/>
            <person name="Oh S."/>
            <person name="Lee J.H."/>
            <person name="Choi E."/>
            <person name="Choi E."/>
            <person name="Lee S.E."/>
            <person name="Jeon J."/>
            <person name="Kim H."/>
            <person name="Choi G."/>
            <person name="Song H."/>
            <person name="Lee J."/>
            <person name="Lee S.-C."/>
            <person name="Kwon J.-K."/>
            <person name="Lee H.-Y."/>
            <person name="Koo N."/>
            <person name="Hong Y."/>
            <person name="Kim R.W."/>
            <person name="Kang W.-H."/>
            <person name="Huh J.H."/>
            <person name="Kang B.-C."/>
            <person name="Yang T.-J."/>
            <person name="Lee Y.-H."/>
            <person name="Bennetzen J.L."/>
            <person name="Choi D."/>
        </authorList>
    </citation>
    <scope>NUCLEOTIDE SEQUENCE [LARGE SCALE GENOMIC DNA]</scope>
    <source>
        <strain evidence="3">cv. PBC81</strain>
    </source>
</reference>
<dbReference type="GO" id="GO:0030134">
    <property type="term" value="C:COPII-coated ER to Golgi transport vesicle"/>
    <property type="evidence" value="ECO:0007669"/>
    <property type="project" value="TreeGrafter"/>
</dbReference>
<dbReference type="PANTHER" id="PTHR10984">
    <property type="entry name" value="ENDOPLASMIC RETICULUM-GOLGI INTERMEDIATE COMPARTMENT PROTEIN"/>
    <property type="match status" value="1"/>
</dbReference>
<evidence type="ECO:0000313" key="2">
    <source>
        <dbReference type="EMBL" id="PHT35888.1"/>
    </source>
</evidence>
<dbReference type="InterPro" id="IPR045888">
    <property type="entry name" value="Erv"/>
</dbReference>
<evidence type="ECO:0000259" key="1">
    <source>
        <dbReference type="Pfam" id="PF07970"/>
    </source>
</evidence>
<dbReference type="AlphaFoldDB" id="A0A2G2VSE1"/>
<proteinExistence type="predicted"/>